<evidence type="ECO:0000256" key="10">
    <source>
        <dbReference type="ARBA" id="ARBA00030139"/>
    </source>
</evidence>
<reference evidence="14" key="1">
    <citation type="journal article" date="2020" name="Stud. Mycol.">
        <title>101 Dothideomycetes genomes: a test case for predicting lifestyles and emergence of pathogens.</title>
        <authorList>
            <person name="Haridas S."/>
            <person name="Albert R."/>
            <person name="Binder M."/>
            <person name="Bloem J."/>
            <person name="Labutti K."/>
            <person name="Salamov A."/>
            <person name="Andreopoulos B."/>
            <person name="Baker S."/>
            <person name="Barry K."/>
            <person name="Bills G."/>
            <person name="Bluhm B."/>
            <person name="Cannon C."/>
            <person name="Castanera R."/>
            <person name="Culley D."/>
            <person name="Daum C."/>
            <person name="Ezra D."/>
            <person name="Gonzalez J."/>
            <person name="Henrissat B."/>
            <person name="Kuo A."/>
            <person name="Liang C."/>
            <person name="Lipzen A."/>
            <person name="Lutzoni F."/>
            <person name="Magnuson J."/>
            <person name="Mondo S."/>
            <person name="Nolan M."/>
            <person name="Ohm R."/>
            <person name="Pangilinan J."/>
            <person name="Park H.-J."/>
            <person name="Ramirez L."/>
            <person name="Alfaro M."/>
            <person name="Sun H."/>
            <person name="Tritt A."/>
            <person name="Yoshinaga Y."/>
            <person name="Zwiers L.-H."/>
            <person name="Turgeon B."/>
            <person name="Goodwin S."/>
            <person name="Spatafora J."/>
            <person name="Crous P."/>
            <person name="Grigoriev I."/>
        </authorList>
    </citation>
    <scope>NUCLEOTIDE SEQUENCE</scope>
    <source>
        <strain evidence="14">CBS 121167</strain>
    </source>
</reference>
<dbReference type="PROSITE" id="PS00059">
    <property type="entry name" value="ADH_ZINC"/>
    <property type="match status" value="1"/>
</dbReference>
<dbReference type="SUPFAM" id="SSF50129">
    <property type="entry name" value="GroES-like"/>
    <property type="match status" value="1"/>
</dbReference>
<feature type="non-terminal residue" evidence="14">
    <location>
        <position position="1"/>
    </location>
</feature>
<accession>A0A6A6BQS3</accession>
<dbReference type="AlphaFoldDB" id="A0A6A6BQS3"/>
<dbReference type="PANTHER" id="PTHR43161">
    <property type="entry name" value="SORBITOL DEHYDROGENASE"/>
    <property type="match status" value="1"/>
</dbReference>
<evidence type="ECO:0000313" key="15">
    <source>
        <dbReference type="Proteomes" id="UP000799438"/>
    </source>
</evidence>
<evidence type="ECO:0000256" key="3">
    <source>
        <dbReference type="ARBA" id="ARBA00022723"/>
    </source>
</evidence>
<feature type="domain" description="Enoyl reductase (ER)" evidence="13">
    <location>
        <begin position="35"/>
        <end position="385"/>
    </location>
</feature>
<keyword evidence="3 11" id="KW-0479">Metal-binding</keyword>
<feature type="region of interest" description="Disordered" evidence="12">
    <location>
        <begin position="1"/>
        <end position="21"/>
    </location>
</feature>
<evidence type="ECO:0000256" key="8">
    <source>
        <dbReference type="ARBA" id="ARBA00025713"/>
    </source>
</evidence>
<evidence type="ECO:0000256" key="7">
    <source>
        <dbReference type="ARBA" id="ARBA00024843"/>
    </source>
</evidence>
<evidence type="ECO:0000313" key="14">
    <source>
        <dbReference type="EMBL" id="KAF2146108.1"/>
    </source>
</evidence>
<comment type="pathway">
    <text evidence="8">Carbohydrate degradation; L-arabinose degradation via L-arabinitol; D-xylulose 5-phosphate from L-arabinose (fungal route): step 4/5.</text>
</comment>
<dbReference type="EMBL" id="ML995476">
    <property type="protein sequence ID" value="KAF2146108.1"/>
    <property type="molecule type" value="Genomic_DNA"/>
</dbReference>
<dbReference type="Gene3D" id="3.40.50.720">
    <property type="entry name" value="NAD(P)-binding Rossmann-like Domain"/>
    <property type="match status" value="1"/>
</dbReference>
<dbReference type="InterPro" id="IPR013154">
    <property type="entry name" value="ADH-like_N"/>
</dbReference>
<evidence type="ECO:0000259" key="13">
    <source>
        <dbReference type="SMART" id="SM00829"/>
    </source>
</evidence>
<dbReference type="EC" id="1.1.1.9" evidence="9"/>
<keyword evidence="5" id="KW-0560">Oxidoreductase</keyword>
<dbReference type="PANTHER" id="PTHR43161:SF9">
    <property type="entry name" value="SORBITOL DEHYDROGENASE"/>
    <property type="match status" value="1"/>
</dbReference>
<keyword evidence="15" id="KW-1185">Reference proteome</keyword>
<dbReference type="FunFam" id="3.40.50.720:FF:000068">
    <property type="entry name" value="Sorbitol dehydrogenase"/>
    <property type="match status" value="1"/>
</dbReference>
<dbReference type="Proteomes" id="UP000799438">
    <property type="component" value="Unassembled WGS sequence"/>
</dbReference>
<dbReference type="Pfam" id="PF08240">
    <property type="entry name" value="ADH_N"/>
    <property type="match status" value="1"/>
</dbReference>
<dbReference type="SMART" id="SM00829">
    <property type="entry name" value="PKS_ER"/>
    <property type="match status" value="1"/>
</dbReference>
<dbReference type="Gene3D" id="3.90.180.10">
    <property type="entry name" value="Medium-chain alcohol dehydrogenases, catalytic domain"/>
    <property type="match status" value="1"/>
</dbReference>
<dbReference type="InterPro" id="IPR013149">
    <property type="entry name" value="ADH-like_C"/>
</dbReference>
<comment type="function">
    <text evidence="7">Xylitol dehydrogenase which catalyzes the conversion of xylitol to D-xylulose. Xylose is a major component of hemicelluloses such as xylan. Most fungi utilize D-xylose via three enzymatic reactions, xylose reductase (XR), xylitol dehydrogenase (XDH), and xylulokinase, to form xylulose 5-phosphate, which enters pentose phosphate pathway.</text>
</comment>
<gene>
    <name evidence="14" type="ORF">K452DRAFT_283394</name>
</gene>
<evidence type="ECO:0000256" key="6">
    <source>
        <dbReference type="ARBA" id="ARBA00023027"/>
    </source>
</evidence>
<evidence type="ECO:0000256" key="5">
    <source>
        <dbReference type="ARBA" id="ARBA00023002"/>
    </source>
</evidence>
<evidence type="ECO:0000256" key="9">
    <source>
        <dbReference type="ARBA" id="ARBA00026119"/>
    </source>
</evidence>
<evidence type="ECO:0000256" key="4">
    <source>
        <dbReference type="ARBA" id="ARBA00022833"/>
    </source>
</evidence>
<protein>
    <recommendedName>
        <fullName evidence="9">D-xylulose reductase</fullName>
        <ecNumber evidence="9">1.1.1.9</ecNumber>
    </recommendedName>
    <alternativeName>
        <fullName evidence="10">Xylitol dehydrogenase A</fullName>
    </alternativeName>
</protein>
<sequence>MASATAATNMSSSSSNNAWPAATEDNPSLALYAPGDLRLEPRPVPQPTDAHSVLVRIAYIGCCGSDVHFWTHGGMRQYRVSPTRPVVMGHEAAGIVAAVGPAVTTLRPGDRVALEPGAPCRRCRPCKQGRYNLCKGMRFAAAPGGADRPDCDGALARFFCAPADFCYKLPANLGLDAAVLAEPLAVAVHACRLADVRGGQRVLVMGAGTVGLLCAAAARAQGASTIVVVDVLPHKLAAARALVPSVQTFVPDAAASPEDTAARLAAAFFAAPDDDDSAGPDVLLEATGAEACIRAGVHALRPGGVMVQVGLGQDDVAVPMLVLAEKEVTLRGSFRYGAGDFARALELLGSGSVDVAPLVSSVVPFERAVEAWEATRRGEGIKNLIQGVQ</sequence>
<evidence type="ECO:0000256" key="1">
    <source>
        <dbReference type="ARBA" id="ARBA00001947"/>
    </source>
</evidence>
<dbReference type="GO" id="GO:0003939">
    <property type="term" value="F:L-iditol 2-dehydrogenase (NAD+) activity"/>
    <property type="evidence" value="ECO:0007669"/>
    <property type="project" value="TreeGrafter"/>
</dbReference>
<dbReference type="InterPro" id="IPR036291">
    <property type="entry name" value="NAD(P)-bd_dom_sf"/>
</dbReference>
<evidence type="ECO:0000256" key="11">
    <source>
        <dbReference type="RuleBase" id="RU361277"/>
    </source>
</evidence>
<dbReference type="RefSeq" id="XP_033401820.1">
    <property type="nucleotide sequence ID" value="XM_033539765.1"/>
</dbReference>
<organism evidence="14 15">
    <name type="scientific">Aplosporella prunicola CBS 121167</name>
    <dbReference type="NCBI Taxonomy" id="1176127"/>
    <lineage>
        <taxon>Eukaryota</taxon>
        <taxon>Fungi</taxon>
        <taxon>Dikarya</taxon>
        <taxon>Ascomycota</taxon>
        <taxon>Pezizomycotina</taxon>
        <taxon>Dothideomycetes</taxon>
        <taxon>Dothideomycetes incertae sedis</taxon>
        <taxon>Botryosphaeriales</taxon>
        <taxon>Aplosporellaceae</taxon>
        <taxon>Aplosporella</taxon>
    </lineage>
</organism>
<dbReference type="GO" id="GO:0006062">
    <property type="term" value="P:sorbitol catabolic process"/>
    <property type="evidence" value="ECO:0007669"/>
    <property type="project" value="TreeGrafter"/>
</dbReference>
<evidence type="ECO:0000256" key="2">
    <source>
        <dbReference type="ARBA" id="ARBA00008072"/>
    </source>
</evidence>
<dbReference type="GO" id="GO:0008270">
    <property type="term" value="F:zinc ion binding"/>
    <property type="evidence" value="ECO:0007669"/>
    <property type="project" value="InterPro"/>
</dbReference>
<dbReference type="Pfam" id="PF00107">
    <property type="entry name" value="ADH_zinc_N"/>
    <property type="match status" value="1"/>
</dbReference>
<keyword evidence="4 11" id="KW-0862">Zinc</keyword>
<dbReference type="GeneID" id="54297261"/>
<comment type="cofactor">
    <cofactor evidence="1 11">
        <name>Zn(2+)</name>
        <dbReference type="ChEBI" id="CHEBI:29105"/>
    </cofactor>
</comment>
<dbReference type="InterPro" id="IPR045306">
    <property type="entry name" value="SDH-like"/>
</dbReference>
<comment type="similarity">
    <text evidence="2 11">Belongs to the zinc-containing alcohol dehydrogenase family.</text>
</comment>
<dbReference type="SUPFAM" id="SSF51735">
    <property type="entry name" value="NAD(P)-binding Rossmann-fold domains"/>
    <property type="match status" value="1"/>
</dbReference>
<name>A0A6A6BQS3_9PEZI</name>
<dbReference type="OrthoDB" id="3941538at2759"/>
<proteinExistence type="inferred from homology"/>
<dbReference type="GO" id="GO:0046526">
    <property type="term" value="F:D-xylulose reductase activity"/>
    <property type="evidence" value="ECO:0007669"/>
    <property type="project" value="UniProtKB-EC"/>
</dbReference>
<dbReference type="InterPro" id="IPR020843">
    <property type="entry name" value="ER"/>
</dbReference>
<evidence type="ECO:0000256" key="12">
    <source>
        <dbReference type="SAM" id="MobiDB-lite"/>
    </source>
</evidence>
<dbReference type="CDD" id="cd05285">
    <property type="entry name" value="sorbitol_DH"/>
    <property type="match status" value="1"/>
</dbReference>
<dbReference type="InterPro" id="IPR002328">
    <property type="entry name" value="ADH_Zn_CS"/>
</dbReference>
<dbReference type="InterPro" id="IPR011032">
    <property type="entry name" value="GroES-like_sf"/>
</dbReference>
<keyword evidence="6" id="KW-0520">NAD</keyword>